<reference evidence="2" key="1">
    <citation type="journal article" date="2021" name="Nat. Commun.">
        <title>Genomic analyses provide insights into spinach domestication and the genetic basis of agronomic traits.</title>
        <authorList>
            <person name="Cai X."/>
            <person name="Sun X."/>
            <person name="Xu C."/>
            <person name="Sun H."/>
            <person name="Wang X."/>
            <person name="Ge C."/>
            <person name="Zhang Z."/>
            <person name="Wang Q."/>
            <person name="Fei Z."/>
            <person name="Jiao C."/>
            <person name="Wang Q."/>
        </authorList>
    </citation>
    <scope>NUCLEOTIDE SEQUENCE [LARGE SCALE GENOMIC DNA]</scope>
    <source>
        <strain evidence="2">cv. Varoflay</strain>
    </source>
</reference>
<evidence type="ECO:0000256" key="1">
    <source>
        <dbReference type="SAM" id="MobiDB-lite"/>
    </source>
</evidence>
<feature type="compositionally biased region" description="Pro residues" evidence="1">
    <location>
        <begin position="1"/>
        <end position="63"/>
    </location>
</feature>
<evidence type="ECO:0000313" key="2">
    <source>
        <dbReference type="Proteomes" id="UP000813463"/>
    </source>
</evidence>
<protein>
    <submittedName>
        <fullName evidence="3">Protein TRACHEARY ELEMENT DIFFERENTIATION-RELATED 7A-like</fullName>
    </submittedName>
</protein>
<reference evidence="3" key="2">
    <citation type="submission" date="2025-08" db="UniProtKB">
        <authorList>
            <consortium name="RefSeq"/>
        </authorList>
    </citation>
    <scope>IDENTIFICATION</scope>
    <source>
        <tissue evidence="3">Leaf</tissue>
    </source>
</reference>
<gene>
    <name evidence="3" type="primary">LOC130463213</name>
</gene>
<keyword evidence="2" id="KW-1185">Reference proteome</keyword>
<accession>A0ABM3QY38</accession>
<dbReference type="Proteomes" id="UP000813463">
    <property type="component" value="Chromosome 6"/>
</dbReference>
<proteinExistence type="predicted"/>
<feature type="compositionally biased region" description="Low complexity" evidence="1">
    <location>
        <begin position="64"/>
        <end position="74"/>
    </location>
</feature>
<name>A0ABM3QY38_SPIOL</name>
<sequence length="186" mass="20341">MPPPPNPTTAMPPPSNPTPPSSPAAFPSPPPPYPLLSPPPNPRFPPPHFPHLPHSPLPPPPNSTSPSSPASFPFPSLPPTLRSRQLATMGAPTDDLTKKIESLVSKVTNQEKYFDTSMEDNLKGKENLLDKFSANDIPKFKSTDNPKYHLKNFRATMTIKGVELELYPVSAAIAEVKATEARYQYN</sequence>
<organism evidence="2 3">
    <name type="scientific">Spinacia oleracea</name>
    <name type="common">Spinach</name>
    <dbReference type="NCBI Taxonomy" id="3562"/>
    <lineage>
        <taxon>Eukaryota</taxon>
        <taxon>Viridiplantae</taxon>
        <taxon>Streptophyta</taxon>
        <taxon>Embryophyta</taxon>
        <taxon>Tracheophyta</taxon>
        <taxon>Spermatophyta</taxon>
        <taxon>Magnoliopsida</taxon>
        <taxon>eudicotyledons</taxon>
        <taxon>Gunneridae</taxon>
        <taxon>Pentapetalae</taxon>
        <taxon>Caryophyllales</taxon>
        <taxon>Chenopodiaceae</taxon>
        <taxon>Chenopodioideae</taxon>
        <taxon>Anserineae</taxon>
        <taxon>Spinacia</taxon>
    </lineage>
</organism>
<feature type="region of interest" description="Disordered" evidence="1">
    <location>
        <begin position="1"/>
        <end position="94"/>
    </location>
</feature>
<evidence type="ECO:0000313" key="3">
    <source>
        <dbReference type="RefSeq" id="XP_056688253.1"/>
    </source>
</evidence>
<dbReference type="RefSeq" id="XP_056688253.1">
    <property type="nucleotide sequence ID" value="XM_056832275.1"/>
</dbReference>
<dbReference type="GeneID" id="130463213"/>